<name>A0A382XAZ4_9ZZZZ</name>
<reference evidence="1" key="1">
    <citation type="submission" date="2018-05" db="EMBL/GenBank/DDBJ databases">
        <authorList>
            <person name="Lanie J.A."/>
            <person name="Ng W.-L."/>
            <person name="Kazmierczak K.M."/>
            <person name="Andrzejewski T.M."/>
            <person name="Davidsen T.M."/>
            <person name="Wayne K.J."/>
            <person name="Tettelin H."/>
            <person name="Glass J.I."/>
            <person name="Rusch D."/>
            <person name="Podicherti R."/>
            <person name="Tsui H.-C.T."/>
            <person name="Winkler M.E."/>
        </authorList>
    </citation>
    <scope>NUCLEOTIDE SEQUENCE</scope>
</reference>
<accession>A0A382XAZ4</accession>
<organism evidence="1">
    <name type="scientific">marine metagenome</name>
    <dbReference type="NCBI Taxonomy" id="408172"/>
    <lineage>
        <taxon>unclassified sequences</taxon>
        <taxon>metagenomes</taxon>
        <taxon>ecological metagenomes</taxon>
    </lineage>
</organism>
<evidence type="ECO:0000313" key="1">
    <source>
        <dbReference type="EMBL" id="SVD68044.1"/>
    </source>
</evidence>
<sequence length="160" mass="17563">MSEIKTILLPFNNHQPAAITVDAAHRVASRFESYIEGAYYRQLMPIIAGEGITLPGDYLAEFEEEGRLQAERAASTFKALSEERGLPFGTLEESSSTARAGWSEMVGTSLTGIGEYARLFDLSVVARNESQATTDWKTTVESVLFESGRPVLVISDRVPD</sequence>
<evidence type="ECO:0008006" key="2">
    <source>
        <dbReference type="Google" id="ProtNLM"/>
    </source>
</evidence>
<dbReference type="Gene3D" id="3.40.50.12370">
    <property type="match status" value="1"/>
</dbReference>
<protein>
    <recommendedName>
        <fullName evidence="2">UspA domain-containing protein</fullName>
    </recommendedName>
</protein>
<dbReference type="SUPFAM" id="SSF52402">
    <property type="entry name" value="Adenine nucleotide alpha hydrolases-like"/>
    <property type="match status" value="1"/>
</dbReference>
<gene>
    <name evidence="1" type="ORF">METZ01_LOCUS420898</name>
</gene>
<feature type="non-terminal residue" evidence="1">
    <location>
        <position position="160"/>
    </location>
</feature>
<dbReference type="EMBL" id="UINC01166215">
    <property type="protein sequence ID" value="SVD68044.1"/>
    <property type="molecule type" value="Genomic_DNA"/>
</dbReference>
<dbReference type="AlphaFoldDB" id="A0A382XAZ4"/>
<proteinExistence type="predicted"/>